<evidence type="ECO:0000256" key="5">
    <source>
        <dbReference type="ARBA" id="ARBA00022801"/>
    </source>
</evidence>
<keyword evidence="5 7" id="KW-0378">Hydrolase</keyword>
<dbReference type="NCBIfam" id="TIGR00188">
    <property type="entry name" value="rnpA"/>
    <property type="match status" value="1"/>
</dbReference>
<organism evidence="9 10">
    <name type="scientific">Acidiphilium iwatense</name>
    <dbReference type="NCBI Taxonomy" id="768198"/>
    <lineage>
        <taxon>Bacteria</taxon>
        <taxon>Pseudomonadati</taxon>
        <taxon>Pseudomonadota</taxon>
        <taxon>Alphaproteobacteria</taxon>
        <taxon>Acetobacterales</taxon>
        <taxon>Acidocellaceae</taxon>
        <taxon>Acidiphilium</taxon>
    </lineage>
</organism>
<dbReference type="Proteomes" id="UP001521209">
    <property type="component" value="Unassembled WGS sequence"/>
</dbReference>
<gene>
    <name evidence="7 9" type="primary">rnpA</name>
    <name evidence="9" type="ORF">L2A60_09045</name>
</gene>
<comment type="catalytic activity">
    <reaction evidence="7">
        <text>Endonucleolytic cleavage of RNA, removing 5'-extranucleotides from tRNA precursor.</text>
        <dbReference type="EC" id="3.1.26.5"/>
    </reaction>
</comment>
<dbReference type="GO" id="GO:0004526">
    <property type="term" value="F:ribonuclease P activity"/>
    <property type="evidence" value="ECO:0007669"/>
    <property type="project" value="UniProtKB-EC"/>
</dbReference>
<evidence type="ECO:0000313" key="9">
    <source>
        <dbReference type="EMBL" id="MCF3946825.1"/>
    </source>
</evidence>
<sequence length="127" mass="13581">MPRATHDALPKRADFLRAAARGRKIARPGFVIQVLRTEPDATPRIGFTASRKVGNAVQRNRARRRLRAMVRLELAERAMAGRAIAGADLVLIARKDTAGIDFAALCSAFGAVLDQSFAGDHGTGASS</sequence>
<evidence type="ECO:0000256" key="2">
    <source>
        <dbReference type="ARBA" id="ARBA00022694"/>
    </source>
</evidence>
<comment type="similarity">
    <text evidence="7">Belongs to the RnpA family.</text>
</comment>
<keyword evidence="10" id="KW-1185">Reference proteome</keyword>
<dbReference type="EC" id="3.1.26.5" evidence="7 8"/>
<dbReference type="RefSeq" id="WP_235704059.1">
    <property type="nucleotide sequence ID" value="NZ_JAKGBZ010000014.1"/>
</dbReference>
<dbReference type="InterPro" id="IPR020568">
    <property type="entry name" value="Ribosomal_Su5_D2-typ_SF"/>
</dbReference>
<dbReference type="Gene3D" id="3.30.230.10">
    <property type="match status" value="1"/>
</dbReference>
<dbReference type="HAMAP" id="MF_00227">
    <property type="entry name" value="RNase_P"/>
    <property type="match status" value="1"/>
</dbReference>
<dbReference type="PROSITE" id="PS00648">
    <property type="entry name" value="RIBONUCLEASE_P"/>
    <property type="match status" value="1"/>
</dbReference>
<dbReference type="PANTHER" id="PTHR33992">
    <property type="entry name" value="RIBONUCLEASE P PROTEIN COMPONENT"/>
    <property type="match status" value="1"/>
</dbReference>
<evidence type="ECO:0000256" key="6">
    <source>
        <dbReference type="ARBA" id="ARBA00022884"/>
    </source>
</evidence>
<evidence type="ECO:0000256" key="3">
    <source>
        <dbReference type="ARBA" id="ARBA00022722"/>
    </source>
</evidence>
<evidence type="ECO:0000256" key="4">
    <source>
        <dbReference type="ARBA" id="ARBA00022759"/>
    </source>
</evidence>
<evidence type="ECO:0000256" key="1">
    <source>
        <dbReference type="ARBA" id="ARBA00002663"/>
    </source>
</evidence>
<protein>
    <recommendedName>
        <fullName evidence="7 8">Ribonuclease P protein component</fullName>
        <shortName evidence="7">RNase P protein</shortName>
        <shortName evidence="7">RNaseP protein</shortName>
        <ecNumber evidence="7 8">3.1.26.5</ecNumber>
    </recommendedName>
    <alternativeName>
        <fullName evidence="7">Protein C5</fullName>
    </alternativeName>
</protein>
<comment type="subunit">
    <text evidence="7">Consists of a catalytic RNA component (M1 or rnpB) and a protein subunit.</text>
</comment>
<keyword evidence="2 7" id="KW-0819">tRNA processing</keyword>
<keyword evidence="6 7" id="KW-0694">RNA-binding</keyword>
<dbReference type="InterPro" id="IPR000100">
    <property type="entry name" value="RNase_P"/>
</dbReference>
<keyword evidence="3 7" id="KW-0540">Nuclease</keyword>
<dbReference type="Pfam" id="PF00825">
    <property type="entry name" value="Ribonuclease_P"/>
    <property type="match status" value="1"/>
</dbReference>
<dbReference type="EMBL" id="JAKGBZ010000014">
    <property type="protein sequence ID" value="MCF3946825.1"/>
    <property type="molecule type" value="Genomic_DNA"/>
</dbReference>
<dbReference type="InterPro" id="IPR020539">
    <property type="entry name" value="RNase_P_CS"/>
</dbReference>
<keyword evidence="4 7" id="KW-0255">Endonuclease</keyword>
<comment type="caution">
    <text evidence="9">The sequence shown here is derived from an EMBL/GenBank/DDBJ whole genome shotgun (WGS) entry which is preliminary data.</text>
</comment>
<reference evidence="9 10" key="1">
    <citation type="submission" date="2022-01" db="EMBL/GenBank/DDBJ databases">
        <authorList>
            <person name="Won M."/>
            <person name="Kim S.-J."/>
            <person name="Kwon S.-W."/>
        </authorList>
    </citation>
    <scope>NUCLEOTIDE SEQUENCE [LARGE SCALE GENOMIC DNA]</scope>
    <source>
        <strain evidence="9 10">KCTC 23505</strain>
    </source>
</reference>
<evidence type="ECO:0000256" key="8">
    <source>
        <dbReference type="NCBIfam" id="TIGR00188"/>
    </source>
</evidence>
<accession>A0ABS9DYE4</accession>
<dbReference type="PANTHER" id="PTHR33992:SF1">
    <property type="entry name" value="RIBONUCLEASE P PROTEIN COMPONENT"/>
    <property type="match status" value="1"/>
</dbReference>
<evidence type="ECO:0000256" key="7">
    <source>
        <dbReference type="HAMAP-Rule" id="MF_00227"/>
    </source>
</evidence>
<evidence type="ECO:0000313" key="10">
    <source>
        <dbReference type="Proteomes" id="UP001521209"/>
    </source>
</evidence>
<proteinExistence type="inferred from homology"/>
<dbReference type="SUPFAM" id="SSF54211">
    <property type="entry name" value="Ribosomal protein S5 domain 2-like"/>
    <property type="match status" value="1"/>
</dbReference>
<name>A0ABS9DYE4_9PROT</name>
<comment type="function">
    <text evidence="1 7">RNaseP catalyzes the removal of the 5'-leader sequence from pre-tRNA to produce the mature 5'-terminus. It can also cleave other RNA substrates such as 4.5S RNA. The protein component plays an auxiliary but essential role in vivo by binding to the 5'-leader sequence and broadening the substrate specificity of the ribozyme.</text>
</comment>
<dbReference type="InterPro" id="IPR014721">
    <property type="entry name" value="Ribsml_uS5_D2-typ_fold_subgr"/>
</dbReference>